<feature type="signal peptide" evidence="2">
    <location>
        <begin position="1"/>
        <end position="20"/>
    </location>
</feature>
<dbReference type="InterPro" id="IPR039329">
    <property type="entry name" value="SIAE"/>
</dbReference>
<gene>
    <name evidence="4" type="ORF">J8H85_09220</name>
</gene>
<dbReference type="RefSeq" id="WP_209654856.1">
    <property type="nucleotide sequence ID" value="NZ_JAGJCB010000007.1"/>
</dbReference>
<reference evidence="4 5" key="1">
    <citation type="submission" date="2021-04" db="EMBL/GenBank/DDBJ databases">
        <title>Mariniflexile gromovii gen. nov., sp. nov., a gliding bacterium isolated from the sea urchin Strongylocentrotus intermedius.</title>
        <authorList>
            <person name="Ko S."/>
            <person name="Le V."/>
            <person name="Ahn C.-Y."/>
            <person name="Oh H.-M."/>
        </authorList>
    </citation>
    <scope>NUCLEOTIDE SEQUENCE [LARGE SCALE GENOMIC DNA]</scope>
    <source>
        <strain evidence="4 5">KCTC 12570</strain>
    </source>
</reference>
<feature type="domain" description="Sialate O-acetylesterase" evidence="3">
    <location>
        <begin position="105"/>
        <end position="235"/>
    </location>
</feature>
<accession>A0ABS4BTU2</accession>
<dbReference type="InterPro" id="IPR036514">
    <property type="entry name" value="SGNH_hydro_sf"/>
</dbReference>
<dbReference type="SUPFAM" id="SSF52266">
    <property type="entry name" value="SGNH hydrolase"/>
    <property type="match status" value="1"/>
</dbReference>
<dbReference type="Gene3D" id="3.40.50.1110">
    <property type="entry name" value="SGNH hydrolase"/>
    <property type="match status" value="1"/>
</dbReference>
<dbReference type="InterPro" id="IPR005181">
    <property type="entry name" value="SASA"/>
</dbReference>
<dbReference type="Gene3D" id="2.60.40.10">
    <property type="entry name" value="Immunoglobulins"/>
    <property type="match status" value="1"/>
</dbReference>
<proteinExistence type="predicted"/>
<dbReference type="InterPro" id="IPR013783">
    <property type="entry name" value="Ig-like_fold"/>
</dbReference>
<evidence type="ECO:0000259" key="3">
    <source>
        <dbReference type="Pfam" id="PF03629"/>
    </source>
</evidence>
<sequence>MKLKFKILLFIVAVSPIALYANVKVNAIFSDHMVVQRDTKIPVWGWADPNEKVVVTGSWGKSASTITGADGTWRVDLQTPKAGGPFIITISGNNKIEINDVLSGEVWLCTGQSNMDFDLGKFLNDSKEPQYQPLVDYIRNEVANANDNQLRHIEVLQNTSLFEKQTEFKGQWISAVPNDVKKITATGYFFAKELRKQLNVPIGLVECSWGGTRVEPWISEVSYLADENLKAYFEASRKEINETIKIMDAEDYVDADYERALATWKEKGEKGNKPKPATHPKDNMQLPATLYNGMLNAIIPYAIKGAIWYQGESNAVYMPNEYEDHFTAMIKGWRSDWNQGDFPFYWVQLAGCRRANDEADKGWATVNDKLRKSLKLPNTGMAVLYDIGEASDIHPHNKMDAGKRLALWALAKDYNKKVAAVSGPLYKSHEVKGNKVQIQFTEVGSGLMVANKHLLDAAVKVNEPLKWFEIVGADGEWKPAEAKIISKNNIEVWNTSVANPVNVRYAWSGIPEGANLYNKEGLPAAVFSTEN</sequence>
<dbReference type="Proteomes" id="UP000670776">
    <property type="component" value="Unassembled WGS sequence"/>
</dbReference>
<evidence type="ECO:0000313" key="5">
    <source>
        <dbReference type="Proteomes" id="UP000670776"/>
    </source>
</evidence>
<feature type="domain" description="Sialate O-acetylesterase" evidence="3">
    <location>
        <begin position="290"/>
        <end position="405"/>
    </location>
</feature>
<protein>
    <recommendedName>
        <fullName evidence="3">Sialate O-acetylesterase domain-containing protein</fullName>
    </recommendedName>
</protein>
<dbReference type="PANTHER" id="PTHR22901:SF0">
    <property type="entry name" value="SIALATE O-ACETYLESTERASE"/>
    <property type="match status" value="1"/>
</dbReference>
<dbReference type="PANTHER" id="PTHR22901">
    <property type="entry name" value="SIALATE O-ACETYLESTERASE"/>
    <property type="match status" value="1"/>
</dbReference>
<organism evidence="4 5">
    <name type="scientific">Mariniflexile gromovii</name>
    <dbReference type="NCBI Taxonomy" id="362523"/>
    <lineage>
        <taxon>Bacteria</taxon>
        <taxon>Pseudomonadati</taxon>
        <taxon>Bacteroidota</taxon>
        <taxon>Flavobacteriia</taxon>
        <taxon>Flavobacteriales</taxon>
        <taxon>Flavobacteriaceae</taxon>
        <taxon>Mariniflexile</taxon>
    </lineage>
</organism>
<feature type="chain" id="PRO_5045211136" description="Sialate O-acetylesterase domain-containing protein" evidence="2">
    <location>
        <begin position="21"/>
        <end position="531"/>
    </location>
</feature>
<comment type="caution">
    <text evidence="4">The sequence shown here is derived from an EMBL/GenBank/DDBJ whole genome shotgun (WGS) entry which is preliminary data.</text>
</comment>
<evidence type="ECO:0000313" key="4">
    <source>
        <dbReference type="EMBL" id="MBP0904009.1"/>
    </source>
</evidence>
<keyword evidence="1" id="KW-0378">Hydrolase</keyword>
<name>A0ABS4BTU2_9FLAO</name>
<dbReference type="EMBL" id="JAGJCB010000007">
    <property type="protein sequence ID" value="MBP0904009.1"/>
    <property type="molecule type" value="Genomic_DNA"/>
</dbReference>
<evidence type="ECO:0000256" key="2">
    <source>
        <dbReference type="SAM" id="SignalP"/>
    </source>
</evidence>
<keyword evidence="5" id="KW-1185">Reference proteome</keyword>
<keyword evidence="2" id="KW-0732">Signal</keyword>
<dbReference type="Pfam" id="PF03629">
    <property type="entry name" value="SASA"/>
    <property type="match status" value="2"/>
</dbReference>
<evidence type="ECO:0000256" key="1">
    <source>
        <dbReference type="ARBA" id="ARBA00022801"/>
    </source>
</evidence>